<dbReference type="GO" id="GO:0032259">
    <property type="term" value="P:methylation"/>
    <property type="evidence" value="ECO:0007669"/>
    <property type="project" value="UniProtKB-KW"/>
</dbReference>
<keyword evidence="5" id="KW-1185">Reference proteome</keyword>
<dbReference type="KEGG" id="mtw:CQW49_10355"/>
<protein>
    <recommendedName>
        <fullName evidence="2">Protein-L-isoaspartate O-methyltransferase</fullName>
    </recommendedName>
    <alternativeName>
        <fullName evidence="3">Protein L-isoaspartyl methyltransferase</fullName>
    </alternativeName>
</protein>
<accession>A0A2D2CZP1</accession>
<keyword evidence="4" id="KW-0489">Methyltransferase</keyword>
<comment type="similarity">
    <text evidence="1">Belongs to the methyltransferase superfamily. L-isoaspartyl/D-aspartyl protein methyltransferase family.</text>
</comment>
<dbReference type="PANTHER" id="PTHR11579:SF18">
    <property type="entry name" value="PROTEIN-L-ISOASPARTATE O-METHYLTRANSFERASE"/>
    <property type="match status" value="1"/>
</dbReference>
<dbReference type="SUPFAM" id="SSF53335">
    <property type="entry name" value="S-adenosyl-L-methionine-dependent methyltransferases"/>
    <property type="match status" value="1"/>
</dbReference>
<dbReference type="Pfam" id="PF01135">
    <property type="entry name" value="PCMT"/>
    <property type="match status" value="1"/>
</dbReference>
<dbReference type="GO" id="GO:0005737">
    <property type="term" value="C:cytoplasm"/>
    <property type="evidence" value="ECO:0007669"/>
    <property type="project" value="TreeGrafter"/>
</dbReference>
<evidence type="ECO:0000256" key="3">
    <source>
        <dbReference type="ARBA" id="ARBA00030757"/>
    </source>
</evidence>
<evidence type="ECO:0000256" key="2">
    <source>
        <dbReference type="ARBA" id="ARBA00013346"/>
    </source>
</evidence>
<evidence type="ECO:0000256" key="1">
    <source>
        <dbReference type="ARBA" id="ARBA00005369"/>
    </source>
</evidence>
<keyword evidence="4" id="KW-0808">Transferase</keyword>
<proteinExistence type="inferred from homology"/>
<dbReference type="STRING" id="595536.GCA_000178815_03091"/>
<dbReference type="EMBL" id="CP023737">
    <property type="protein sequence ID" value="ATQ68228.1"/>
    <property type="molecule type" value="Genomic_DNA"/>
</dbReference>
<organism evidence="4 5">
    <name type="scientific">Methylosinus trichosporium (strain ATCC 35070 / NCIMB 11131 / UNIQEM 75 / OB3b)</name>
    <dbReference type="NCBI Taxonomy" id="595536"/>
    <lineage>
        <taxon>Bacteria</taxon>
        <taxon>Pseudomonadati</taxon>
        <taxon>Pseudomonadota</taxon>
        <taxon>Alphaproteobacteria</taxon>
        <taxon>Hyphomicrobiales</taxon>
        <taxon>Methylocystaceae</taxon>
        <taxon>Methylosinus</taxon>
    </lineage>
</organism>
<evidence type="ECO:0000313" key="4">
    <source>
        <dbReference type="EMBL" id="ATQ68228.1"/>
    </source>
</evidence>
<sequence length="241" mass="25385">MAEAAEIPAEDSCSRLGATTAALRQTMVERQLRTFDVTDLPLLRRFLAVPRELFLPNDLAPLAYSDLPLTLKSEHGRPLRQLLPPLVLARLLQEAEIRESDRVLLIGGGAFYSAALIAPLAREVVALESDARLAATAQSYLGALGLSGLRVEQGPLPAGVPAAAPFDLIVIEGAVEANLGALEAQLTGDGRLLAIAKPDADAGWAVTRFERSGGQPAGTRALFDASAPVLEGFAKAPAFAF</sequence>
<dbReference type="PANTHER" id="PTHR11579">
    <property type="entry name" value="PROTEIN-L-ISOASPARTATE O-METHYLTRANSFERASE"/>
    <property type="match status" value="1"/>
</dbReference>
<gene>
    <name evidence="4" type="ORF">CQW49_10355</name>
</gene>
<dbReference type="InterPro" id="IPR000682">
    <property type="entry name" value="PCMT"/>
</dbReference>
<evidence type="ECO:0000313" key="5">
    <source>
        <dbReference type="Proteomes" id="UP000230709"/>
    </source>
</evidence>
<name>A0A2D2CZP1_METT3</name>
<dbReference type="RefSeq" id="WP_003613554.1">
    <property type="nucleotide sequence ID" value="NZ_ADVE02000001.1"/>
</dbReference>
<reference evidence="5" key="1">
    <citation type="submission" date="2017-10" db="EMBL/GenBank/DDBJ databases">
        <title>Completed PacBio SMRT sequence of Methylosinus trichosporium OB3b reveals presence of a third large plasmid.</title>
        <authorList>
            <person name="Charles T.C."/>
            <person name="Lynch M.D.J."/>
            <person name="Heil J.R."/>
            <person name="Cheng J."/>
        </authorList>
    </citation>
    <scope>NUCLEOTIDE SEQUENCE [LARGE SCALE GENOMIC DNA]</scope>
    <source>
        <strain evidence="5">OB3b</strain>
    </source>
</reference>
<dbReference type="InterPro" id="IPR029063">
    <property type="entry name" value="SAM-dependent_MTases_sf"/>
</dbReference>
<dbReference type="AlphaFoldDB" id="A0A2D2CZP1"/>
<dbReference type="Gene3D" id="3.40.50.150">
    <property type="entry name" value="Vaccinia Virus protein VP39"/>
    <property type="match status" value="1"/>
</dbReference>
<dbReference type="GO" id="GO:0004719">
    <property type="term" value="F:protein-L-isoaspartate (D-aspartate) O-methyltransferase activity"/>
    <property type="evidence" value="ECO:0007669"/>
    <property type="project" value="InterPro"/>
</dbReference>
<dbReference type="Proteomes" id="UP000230709">
    <property type="component" value="Chromosome"/>
</dbReference>